<gene>
    <name evidence="2" type="ORF">GOP47_0005693</name>
</gene>
<evidence type="ECO:0000313" key="2">
    <source>
        <dbReference type="EMBL" id="KAI5080214.1"/>
    </source>
</evidence>
<dbReference type="AlphaFoldDB" id="A0A9D4ZLT9"/>
<reference evidence="2 3" key="1">
    <citation type="submission" date="2021-01" db="EMBL/GenBank/DDBJ databases">
        <title>Adiantum capillus-veneris genome.</title>
        <authorList>
            <person name="Fang Y."/>
            <person name="Liao Q."/>
        </authorList>
    </citation>
    <scope>NUCLEOTIDE SEQUENCE [LARGE SCALE GENOMIC DNA]</scope>
    <source>
        <strain evidence="2">H3</strain>
        <tissue evidence="2">Leaf</tissue>
    </source>
</reference>
<feature type="compositionally biased region" description="Polar residues" evidence="1">
    <location>
        <begin position="78"/>
        <end position="88"/>
    </location>
</feature>
<comment type="caution">
    <text evidence="2">The sequence shown here is derived from an EMBL/GenBank/DDBJ whole genome shotgun (WGS) entry which is preliminary data.</text>
</comment>
<organism evidence="2 3">
    <name type="scientific">Adiantum capillus-veneris</name>
    <name type="common">Maidenhair fern</name>
    <dbReference type="NCBI Taxonomy" id="13818"/>
    <lineage>
        <taxon>Eukaryota</taxon>
        <taxon>Viridiplantae</taxon>
        <taxon>Streptophyta</taxon>
        <taxon>Embryophyta</taxon>
        <taxon>Tracheophyta</taxon>
        <taxon>Polypodiopsida</taxon>
        <taxon>Polypodiidae</taxon>
        <taxon>Polypodiales</taxon>
        <taxon>Pteridineae</taxon>
        <taxon>Pteridaceae</taxon>
        <taxon>Vittarioideae</taxon>
        <taxon>Adiantum</taxon>
    </lineage>
</organism>
<name>A0A9D4ZLT9_ADICA</name>
<evidence type="ECO:0000256" key="1">
    <source>
        <dbReference type="SAM" id="MobiDB-lite"/>
    </source>
</evidence>
<dbReference type="Proteomes" id="UP000886520">
    <property type="component" value="Chromosome 5"/>
</dbReference>
<protein>
    <submittedName>
        <fullName evidence="2">Uncharacterized protein</fullName>
    </submittedName>
</protein>
<feature type="compositionally biased region" description="Basic and acidic residues" evidence="1">
    <location>
        <begin position="89"/>
        <end position="100"/>
    </location>
</feature>
<sequence>MLVMSTRGCPPWSFCSQPSSCLASSPFLPVYSLGCFLSWHILPPRSFWLPILLLEPSAFNSPSQRDHAWVLPPASTSHTWSARSLSTPRDQHPFKTHSHPDLDHKQPVGTCFSALGLAFFTKMAALHTTHAEIAPLPSLPHM</sequence>
<proteinExistence type="predicted"/>
<keyword evidence="3" id="KW-1185">Reference proteome</keyword>
<dbReference type="EMBL" id="JABFUD020000005">
    <property type="protein sequence ID" value="KAI5080214.1"/>
    <property type="molecule type" value="Genomic_DNA"/>
</dbReference>
<accession>A0A9D4ZLT9</accession>
<feature type="region of interest" description="Disordered" evidence="1">
    <location>
        <begin position="78"/>
        <end position="100"/>
    </location>
</feature>
<evidence type="ECO:0000313" key="3">
    <source>
        <dbReference type="Proteomes" id="UP000886520"/>
    </source>
</evidence>